<name>A0A090I8H0_METFO</name>
<dbReference type="AlphaFoldDB" id="A0A090I8H0"/>
<evidence type="ECO:0000313" key="2">
    <source>
        <dbReference type="EMBL" id="CEA14618.1"/>
    </source>
</evidence>
<keyword evidence="1" id="KW-1133">Transmembrane helix</keyword>
<protein>
    <submittedName>
        <fullName evidence="2">Putative membrane protein</fullName>
    </submittedName>
</protein>
<gene>
    <name evidence="2" type="ORF">DSM1535_2280</name>
</gene>
<keyword evidence="1" id="KW-0472">Membrane</keyword>
<dbReference type="EMBL" id="LN515531">
    <property type="protein sequence ID" value="CEA14618.1"/>
    <property type="molecule type" value="Genomic_DNA"/>
</dbReference>
<accession>A0A090I8H0</accession>
<proteinExistence type="predicted"/>
<dbReference type="KEGG" id="mfi:DSM1535_2280"/>
<feature type="transmembrane region" description="Helical" evidence="1">
    <location>
        <begin position="46"/>
        <end position="74"/>
    </location>
</feature>
<keyword evidence="1" id="KW-0812">Transmembrane</keyword>
<reference evidence="2" key="1">
    <citation type="submission" date="2014-08" db="EMBL/GenBank/DDBJ databases">
        <authorList>
            <person name="Wibberg D."/>
        </authorList>
    </citation>
    <scope>NUCLEOTIDE SEQUENCE</scope>
</reference>
<evidence type="ECO:0000256" key="1">
    <source>
        <dbReference type="SAM" id="Phobius"/>
    </source>
</evidence>
<sequence>MFTFFYILKFSLMALFSKKSDTDHEKLEKIIFIPYNPCSLRKYETAWVVLILIFALGGKYLLINNLIIVITSILTSGVYDENKHVIAQKAFN</sequence>
<organism evidence="2">
    <name type="scientific">Methanobacterium formicicum</name>
    <dbReference type="NCBI Taxonomy" id="2162"/>
    <lineage>
        <taxon>Archaea</taxon>
        <taxon>Methanobacteriati</taxon>
        <taxon>Methanobacteriota</taxon>
        <taxon>Methanomada group</taxon>
        <taxon>Methanobacteria</taxon>
        <taxon>Methanobacteriales</taxon>
        <taxon>Methanobacteriaceae</taxon>
        <taxon>Methanobacterium</taxon>
    </lineage>
</organism>